<sequence length="101" mass="11511">MPKQLFYGELAKGERPPHKPKMRYKDLLKVSLRDANISPNTWEGIAIDRGRWRRIVETTIFEKSRIAHEKLRGDVRKGIVVALPDGKGLPMTLTCSVCARP</sequence>
<reference evidence="1" key="1">
    <citation type="submission" date="2015-07" db="EMBL/GenBank/DDBJ databases">
        <title>MeaNS - Measles Nucleotide Surveillance Program.</title>
        <authorList>
            <person name="Tran T."/>
            <person name="Druce J."/>
        </authorList>
    </citation>
    <scope>NUCLEOTIDE SEQUENCE</scope>
    <source>
        <strain evidence="1">UCB-OBI-ISO-001</strain>
        <tissue evidence="1">Gonad</tissue>
    </source>
</reference>
<proteinExistence type="predicted"/>
<organism evidence="1">
    <name type="scientific">Octopus bimaculoides</name>
    <name type="common">California two-spotted octopus</name>
    <dbReference type="NCBI Taxonomy" id="37653"/>
    <lineage>
        <taxon>Eukaryota</taxon>
        <taxon>Metazoa</taxon>
        <taxon>Spiralia</taxon>
        <taxon>Lophotrochozoa</taxon>
        <taxon>Mollusca</taxon>
        <taxon>Cephalopoda</taxon>
        <taxon>Coleoidea</taxon>
        <taxon>Octopodiformes</taxon>
        <taxon>Octopoda</taxon>
        <taxon>Incirrata</taxon>
        <taxon>Octopodidae</taxon>
        <taxon>Octopus</taxon>
    </lineage>
</organism>
<gene>
    <name evidence="1" type="ORF">OCBIM_22013788mg</name>
</gene>
<dbReference type="AlphaFoldDB" id="A0A0L8FMV2"/>
<accession>A0A0L8FMV2</accession>
<name>A0A0L8FMV2_OCTBM</name>
<evidence type="ECO:0000313" key="1">
    <source>
        <dbReference type="EMBL" id="KOF65997.1"/>
    </source>
</evidence>
<dbReference type="EMBL" id="KQ428671">
    <property type="protein sequence ID" value="KOF65997.1"/>
    <property type="molecule type" value="Genomic_DNA"/>
</dbReference>
<protein>
    <submittedName>
        <fullName evidence="1">Uncharacterized protein</fullName>
    </submittedName>
</protein>